<reference evidence="1 2" key="2">
    <citation type="journal article" date="2022" name="Mol. Ecol. Resour.">
        <title>The genomes of chicory, endive, great burdock and yacon provide insights into Asteraceae paleo-polyploidization history and plant inulin production.</title>
        <authorList>
            <person name="Fan W."/>
            <person name="Wang S."/>
            <person name="Wang H."/>
            <person name="Wang A."/>
            <person name="Jiang F."/>
            <person name="Liu H."/>
            <person name="Zhao H."/>
            <person name="Xu D."/>
            <person name="Zhang Y."/>
        </authorList>
    </citation>
    <scope>NUCLEOTIDE SEQUENCE [LARGE SCALE GENOMIC DNA]</scope>
    <source>
        <strain evidence="2">cv. Punajuju</strain>
        <tissue evidence="1">Leaves</tissue>
    </source>
</reference>
<sequence length="1400" mass="154717">MFWTPPQGVEPLTPVLEKPEVPDSPLPYLDTTTSRRTFTGENNDIEEEEVIPPSAVPFLALFACADGLDFLLITLGSLGAVVHGASLVVYLHLFGKIIHLLSLRSNADELFDHFSQYALYIVYIGLAVFTAGWIEVWCWILTAERQTAVIRTKYIQVILNQNMTFFDNYGNNGDIVNEILTDVQVIQCVLGEKVGNYMQHIATCLGGLVIAFVNCWQIAFVALATGPIIIGATGISNVFFHRFQENLQDANSHAANVAKEALSNIRTLYAFTNETLAKHSYASSLQDTLKYGIIISLVQGLGLGFTYGLGMCSCALQLWVGRFLVTTGKCTGAEIVTAIFAIILSGLGLNQASRNLCWFEEGRIAAYRLYEVIRHVGSSYTDDSDGNTLVSVQGKIEFCNVYFSYPSSPGISVLSGIYLTVPAKKTVALVGRSGSGKSSLIPLLERQYDPTLGAILLDGVNTKTLKLEWFRRQIGLVTKEPALVSLSIAKNIAYGRPNITPDQIETAAKLANVHTFITSLENGYETHVDKLGLEFTDEHKIKISIARALLLNPSILLLDEVTSKLDLEAESAVQEVLRMITRGRSTVVIARRLSLVKDADFIAVMEGGKCVEMGTHDELMSTNGIYSELVKCEELVKLPERLPSKNHNEFDSQDITKPKNDDDVPELKEKHNSKNQSSPSLRRLVKLSLPEWMYAVLGSVGALIYGSFRPILAYILGLVVTAYYRADKSRNIQIEVNKWCLIIACMAIVILVATVLQHFYFGIVGEKITERIRRMMFSAMLQSEVGWFDKEENNSDNLLTHLANDATYVRAAFSDQLPIFAQDFSAVFTAVIIGLSLEWRLALVALTAVPFLTLSAAAQKTWFSGFSRGIEKLHKKASVVLEDVVGNISTFMAYSAGNEAVRLYTLYLKQVYTQTFLHGMSVGFMFGFSRFVLFGCNSVLLWYTSVSVKNGRIDLPKALREYIVLSFATFALVEPFGLAFNIHKTRKTLVRVFDFIDRVPGLDKTSALKPVSAYGTIEFKNVDFSYPICPEIMVLRDFSVKIDGGHTVGVVGVSGSGKSTILSLILRFYDPISGQITLDGKDLKQFNLRWLRNQLGFVQQEPVIFSTTIKQNIIYARRNASETEIKEAARIANAHHFISSLPNGYDTQVGPGGVELTPGQKLRIAIARVVLKNAPILLLDEADGTIEHESRRVVQEALDTLMIGSKTTILVARRAAMMKRVDKILVMNGGQIVEQGTHDSLAAMKDGVYAKLTQPNFLRGLQPQVLGSTKLRGKPESWRLACQTIVGNKENSAKDIATRVLGEELRPDQTIISKVMTRNPTFVSSDSLAIDALQNMVQGNFRHLPVVENGQVIALLDITKCLYDAISRMEKDDEQGSAIAAAVEGVERQWGNNFAGESLK</sequence>
<dbReference type="EMBL" id="CM042010">
    <property type="protein sequence ID" value="KAI3782370.1"/>
    <property type="molecule type" value="Genomic_DNA"/>
</dbReference>
<comment type="caution">
    <text evidence="1">The sequence shown here is derived from an EMBL/GenBank/DDBJ whole genome shotgun (WGS) entry which is preliminary data.</text>
</comment>
<evidence type="ECO:0000313" key="1">
    <source>
        <dbReference type="EMBL" id="KAI3782370.1"/>
    </source>
</evidence>
<accession>A0ACB9GG07</accession>
<proteinExistence type="predicted"/>
<reference evidence="2" key="1">
    <citation type="journal article" date="2022" name="Mol. Ecol. Resour.">
        <title>The genomes of chicory, endive, great burdock and yacon provide insights into Asteraceae palaeo-polyploidization history and plant inulin production.</title>
        <authorList>
            <person name="Fan W."/>
            <person name="Wang S."/>
            <person name="Wang H."/>
            <person name="Wang A."/>
            <person name="Jiang F."/>
            <person name="Liu H."/>
            <person name="Zhao H."/>
            <person name="Xu D."/>
            <person name="Zhang Y."/>
        </authorList>
    </citation>
    <scope>NUCLEOTIDE SEQUENCE [LARGE SCALE GENOMIC DNA]</scope>
    <source>
        <strain evidence="2">cv. Punajuju</strain>
    </source>
</reference>
<organism evidence="1 2">
    <name type="scientific">Cichorium intybus</name>
    <name type="common">Chicory</name>
    <dbReference type="NCBI Taxonomy" id="13427"/>
    <lineage>
        <taxon>Eukaryota</taxon>
        <taxon>Viridiplantae</taxon>
        <taxon>Streptophyta</taxon>
        <taxon>Embryophyta</taxon>
        <taxon>Tracheophyta</taxon>
        <taxon>Spermatophyta</taxon>
        <taxon>Magnoliopsida</taxon>
        <taxon>eudicotyledons</taxon>
        <taxon>Gunneridae</taxon>
        <taxon>Pentapetalae</taxon>
        <taxon>asterids</taxon>
        <taxon>campanulids</taxon>
        <taxon>Asterales</taxon>
        <taxon>Asteraceae</taxon>
        <taxon>Cichorioideae</taxon>
        <taxon>Cichorieae</taxon>
        <taxon>Cichoriinae</taxon>
        <taxon>Cichorium</taxon>
    </lineage>
</organism>
<keyword evidence="2" id="KW-1185">Reference proteome</keyword>
<name>A0ACB9GG07_CICIN</name>
<gene>
    <name evidence="1" type="ORF">L2E82_12415</name>
</gene>
<evidence type="ECO:0000313" key="2">
    <source>
        <dbReference type="Proteomes" id="UP001055811"/>
    </source>
</evidence>
<protein>
    <submittedName>
        <fullName evidence="1">Uncharacterized protein</fullName>
    </submittedName>
</protein>
<dbReference type="Proteomes" id="UP001055811">
    <property type="component" value="Linkage Group LG02"/>
</dbReference>